<dbReference type="Proteomes" id="UP000035065">
    <property type="component" value="Unassembled WGS sequence"/>
</dbReference>
<feature type="transmembrane region" description="Helical" evidence="1">
    <location>
        <begin position="38"/>
        <end position="56"/>
    </location>
</feature>
<keyword evidence="1" id="KW-1133">Transmembrane helix</keyword>
<proteinExistence type="predicted"/>
<evidence type="ECO:0000313" key="3">
    <source>
        <dbReference type="Proteomes" id="UP000035065"/>
    </source>
</evidence>
<keyword evidence="3" id="KW-1185">Reference proteome</keyword>
<dbReference type="RefSeq" id="WP_009677823.1">
    <property type="nucleotide sequence ID" value="NZ_AEUD01000002.1"/>
</dbReference>
<feature type="transmembrane region" description="Helical" evidence="1">
    <location>
        <begin position="93"/>
        <end position="114"/>
    </location>
</feature>
<name>F1YFF1_9ACTN</name>
<feature type="transmembrane region" description="Helical" evidence="1">
    <location>
        <begin position="63"/>
        <end position="81"/>
    </location>
</feature>
<dbReference type="eggNOG" id="ENOG5031J6G">
    <property type="taxonomic scope" value="Bacteria"/>
</dbReference>
<evidence type="ECO:0000256" key="1">
    <source>
        <dbReference type="SAM" id="Phobius"/>
    </source>
</evidence>
<dbReference type="AlphaFoldDB" id="F1YFF1"/>
<dbReference type="STRING" id="644548.SCNU_02762"/>
<protein>
    <submittedName>
        <fullName evidence="2">Uncharacterized protein</fullName>
    </submittedName>
</protein>
<accession>F1YFF1</accession>
<reference evidence="2 3" key="1">
    <citation type="journal article" date="2011" name="J. Bacteriol.">
        <title>Draft Genome Sequence of Gordonia neofelifaecis NRRL B-59395, a Cholesterol-Degrading Actinomycete.</title>
        <authorList>
            <person name="Ge F."/>
            <person name="Li W."/>
            <person name="Chen G."/>
            <person name="Liu Y."/>
            <person name="Zhang G."/>
            <person name="Yong B."/>
            <person name="Wang Q."/>
            <person name="Wang N."/>
            <person name="Huang Z."/>
            <person name="Li W."/>
            <person name="Wang J."/>
            <person name="Wu C."/>
            <person name="Xie Q."/>
            <person name="Liu G."/>
        </authorList>
    </citation>
    <scope>NUCLEOTIDE SEQUENCE [LARGE SCALE GENOMIC DNA]</scope>
    <source>
        <strain evidence="2 3">NRRL B-59395</strain>
    </source>
</reference>
<organism evidence="2 3">
    <name type="scientific">Gordonia neofelifaecis NRRL B-59395</name>
    <dbReference type="NCBI Taxonomy" id="644548"/>
    <lineage>
        <taxon>Bacteria</taxon>
        <taxon>Bacillati</taxon>
        <taxon>Actinomycetota</taxon>
        <taxon>Actinomycetes</taxon>
        <taxon>Mycobacteriales</taxon>
        <taxon>Gordoniaceae</taxon>
        <taxon>Gordonia</taxon>
    </lineage>
</organism>
<sequence length="166" mass="16278">MTTPTTLSRLRGAVVGGTSAVTGVAAHAAAQGMLPDTSVLVLVAATAVVLGLGATAAPGLGALPALIVGQGLVHLLLVVTSGHHHDMLTAPMAATHAAGTVAALLFLCGAEILVRAASAFAIRAIAPAFAPRAPELAAVVVRTRVVVPASLLFLGAVGRRGPPLSV</sequence>
<gene>
    <name evidence="2" type="ORF">SCNU_02762</name>
</gene>
<keyword evidence="1" id="KW-0812">Transmembrane</keyword>
<comment type="caution">
    <text evidence="2">The sequence shown here is derived from an EMBL/GenBank/DDBJ whole genome shotgun (WGS) entry which is preliminary data.</text>
</comment>
<dbReference type="EMBL" id="AEUD01000002">
    <property type="protein sequence ID" value="EGD56439.1"/>
    <property type="molecule type" value="Genomic_DNA"/>
</dbReference>
<evidence type="ECO:0000313" key="2">
    <source>
        <dbReference type="EMBL" id="EGD56439.1"/>
    </source>
</evidence>
<keyword evidence="1" id="KW-0472">Membrane</keyword>